<keyword evidence="2" id="KW-1185">Reference proteome</keyword>
<name>A0ABQ2S349_9DEIO</name>
<dbReference type="EMBL" id="BMQN01000001">
    <property type="protein sequence ID" value="GGR84597.1"/>
    <property type="molecule type" value="Genomic_DNA"/>
</dbReference>
<gene>
    <name evidence="1" type="ORF">GCM10008960_09540</name>
</gene>
<comment type="caution">
    <text evidence="1">The sequence shown here is derived from an EMBL/GenBank/DDBJ whole genome shotgun (WGS) entry which is preliminary data.</text>
</comment>
<dbReference type="Proteomes" id="UP000644548">
    <property type="component" value="Unassembled WGS sequence"/>
</dbReference>
<reference evidence="2" key="1">
    <citation type="journal article" date="2019" name="Int. J. Syst. Evol. Microbiol.">
        <title>The Global Catalogue of Microorganisms (GCM) 10K type strain sequencing project: providing services to taxonomists for standard genome sequencing and annotation.</title>
        <authorList>
            <consortium name="The Broad Institute Genomics Platform"/>
            <consortium name="The Broad Institute Genome Sequencing Center for Infectious Disease"/>
            <person name="Wu L."/>
            <person name="Ma J."/>
        </authorList>
    </citation>
    <scope>NUCLEOTIDE SEQUENCE [LARGE SCALE GENOMIC DNA]</scope>
    <source>
        <strain evidence="2">JCM 31405</strain>
    </source>
</reference>
<accession>A0ABQ2S349</accession>
<protein>
    <submittedName>
        <fullName evidence="1">Uncharacterized protein</fullName>
    </submittedName>
</protein>
<evidence type="ECO:0000313" key="2">
    <source>
        <dbReference type="Proteomes" id="UP000644548"/>
    </source>
</evidence>
<proteinExistence type="predicted"/>
<dbReference type="RefSeq" id="WP_189071954.1">
    <property type="nucleotide sequence ID" value="NZ_BMQN01000001.1"/>
</dbReference>
<evidence type="ECO:0000313" key="1">
    <source>
        <dbReference type="EMBL" id="GGR84597.1"/>
    </source>
</evidence>
<sequence>MKYQMMELAGQLTPGHTDALWAAIDNILTSGKASGEDIVIIAREHPRAWVHNRGSHPAKPFELQFGNKTVSGVLTSEGTKVTHIFFVQQDGQRSAVSGEHYYETARIVAEMVKAGQFAAIAKVGQ</sequence>
<organism evidence="1 2">
    <name type="scientific">Deinococcus sedimenti</name>
    <dbReference type="NCBI Taxonomy" id="1867090"/>
    <lineage>
        <taxon>Bacteria</taxon>
        <taxon>Thermotogati</taxon>
        <taxon>Deinococcota</taxon>
        <taxon>Deinococci</taxon>
        <taxon>Deinococcales</taxon>
        <taxon>Deinococcaceae</taxon>
        <taxon>Deinococcus</taxon>
    </lineage>
</organism>